<protein>
    <submittedName>
        <fullName evidence="1">Uncharacterized protein</fullName>
    </submittedName>
</protein>
<dbReference type="Proteomes" id="UP000215335">
    <property type="component" value="Unassembled WGS sequence"/>
</dbReference>
<evidence type="ECO:0000313" key="2">
    <source>
        <dbReference type="Proteomes" id="UP000215335"/>
    </source>
</evidence>
<evidence type="ECO:0000313" key="1">
    <source>
        <dbReference type="EMBL" id="OXU23109.1"/>
    </source>
</evidence>
<accession>A0A232EXV6</accession>
<keyword evidence="2" id="KW-1185">Reference proteome</keyword>
<gene>
    <name evidence="1" type="ORF">TSAR_008501</name>
</gene>
<reference evidence="1 2" key="1">
    <citation type="journal article" date="2017" name="Curr. Biol.">
        <title>The Evolution of Venom by Co-option of Single-Copy Genes.</title>
        <authorList>
            <person name="Martinson E.O."/>
            <person name="Mrinalini"/>
            <person name="Kelkar Y.D."/>
            <person name="Chang C.H."/>
            <person name="Werren J.H."/>
        </authorList>
    </citation>
    <scope>NUCLEOTIDE SEQUENCE [LARGE SCALE GENOMIC DNA]</scope>
    <source>
        <strain evidence="1 2">Alberta</strain>
        <tissue evidence="1">Whole body</tissue>
    </source>
</reference>
<comment type="caution">
    <text evidence="1">The sequence shown here is derived from an EMBL/GenBank/DDBJ whole genome shotgun (WGS) entry which is preliminary data.</text>
</comment>
<organism evidence="1 2">
    <name type="scientific">Trichomalopsis sarcophagae</name>
    <dbReference type="NCBI Taxonomy" id="543379"/>
    <lineage>
        <taxon>Eukaryota</taxon>
        <taxon>Metazoa</taxon>
        <taxon>Ecdysozoa</taxon>
        <taxon>Arthropoda</taxon>
        <taxon>Hexapoda</taxon>
        <taxon>Insecta</taxon>
        <taxon>Pterygota</taxon>
        <taxon>Neoptera</taxon>
        <taxon>Endopterygota</taxon>
        <taxon>Hymenoptera</taxon>
        <taxon>Apocrita</taxon>
        <taxon>Proctotrupomorpha</taxon>
        <taxon>Chalcidoidea</taxon>
        <taxon>Pteromalidae</taxon>
        <taxon>Pteromalinae</taxon>
        <taxon>Trichomalopsis</taxon>
    </lineage>
</organism>
<sequence length="131" mass="15035">MHWDPTLCPCIIEEVFTPHNAGFPKHFRYLPSVRDFSKELEARARETTAKELLAPNQSRLRKSYSMHTALACILNDIRQAMDEGDVTLLLSVDQSRAFNLVNIPLLVEKLRAMDFSDSACRWVESFLVDHS</sequence>
<name>A0A232EXV6_9HYME</name>
<proteinExistence type="predicted"/>
<dbReference type="AlphaFoldDB" id="A0A232EXV6"/>
<dbReference type="EMBL" id="NNAY01001727">
    <property type="protein sequence ID" value="OXU23109.1"/>
    <property type="molecule type" value="Genomic_DNA"/>
</dbReference>